<evidence type="ECO:0000259" key="2">
    <source>
        <dbReference type="PROSITE" id="PS50943"/>
    </source>
</evidence>
<dbReference type="InterPro" id="IPR011051">
    <property type="entry name" value="RmlC_Cupin_sf"/>
</dbReference>
<evidence type="ECO:0000313" key="4">
    <source>
        <dbReference type="Proteomes" id="UP000217065"/>
    </source>
</evidence>
<evidence type="ECO:0000313" key="3">
    <source>
        <dbReference type="EMBL" id="OZS78510.1"/>
    </source>
</evidence>
<keyword evidence="4" id="KW-1185">Reference proteome</keyword>
<dbReference type="AlphaFoldDB" id="A0A264W4K6"/>
<dbReference type="CDD" id="cd02209">
    <property type="entry name" value="cupin_XRE_C"/>
    <property type="match status" value="1"/>
</dbReference>
<dbReference type="Pfam" id="PF01381">
    <property type="entry name" value="HTH_3"/>
    <property type="match status" value="1"/>
</dbReference>
<dbReference type="GO" id="GO:0005829">
    <property type="term" value="C:cytosol"/>
    <property type="evidence" value="ECO:0007669"/>
    <property type="project" value="TreeGrafter"/>
</dbReference>
<dbReference type="SMART" id="SM00530">
    <property type="entry name" value="HTH_XRE"/>
    <property type="match status" value="1"/>
</dbReference>
<accession>A0A264W4K6</accession>
<dbReference type="RefSeq" id="WP_094942558.1">
    <property type="nucleotide sequence ID" value="NZ_NOKQ01000196.1"/>
</dbReference>
<sequence>MLIGSRLKKLRKQQKMTLKELAEGAGVSISFLSQVERGKSSVTLESLRKISEVLGVNPSVFFAGTEKRMADVAFYYEDLATSVQNPEFHPILVTLQPAQSDGQPFRHTGHEFVFVLEGSLTLKLGAEELTLTEQQSYFYSADQEHYWYNYTDKPIRFLAVSSK</sequence>
<dbReference type="InterPro" id="IPR001387">
    <property type="entry name" value="Cro/C1-type_HTH"/>
</dbReference>
<comment type="caution">
    <text evidence="3">The sequence shown here is derived from an EMBL/GenBank/DDBJ whole genome shotgun (WGS) entry which is preliminary data.</text>
</comment>
<organism evidence="3 4">
    <name type="scientific">Tetzosporium hominis</name>
    <dbReference type="NCBI Taxonomy" id="2020506"/>
    <lineage>
        <taxon>Bacteria</taxon>
        <taxon>Bacillati</taxon>
        <taxon>Bacillota</taxon>
        <taxon>Bacilli</taxon>
        <taxon>Bacillales</taxon>
        <taxon>Caryophanaceae</taxon>
        <taxon>Tetzosporium</taxon>
    </lineage>
</organism>
<dbReference type="OrthoDB" id="34624at2"/>
<dbReference type="Gene3D" id="1.10.260.40">
    <property type="entry name" value="lambda repressor-like DNA-binding domains"/>
    <property type="match status" value="1"/>
</dbReference>
<dbReference type="InterPro" id="IPR050807">
    <property type="entry name" value="TransReg_Diox_bact_type"/>
</dbReference>
<dbReference type="PROSITE" id="PS50943">
    <property type="entry name" value="HTH_CROC1"/>
    <property type="match status" value="1"/>
</dbReference>
<dbReference type="GO" id="GO:0003700">
    <property type="term" value="F:DNA-binding transcription factor activity"/>
    <property type="evidence" value="ECO:0007669"/>
    <property type="project" value="TreeGrafter"/>
</dbReference>
<feature type="domain" description="HTH cro/C1-type" evidence="2">
    <location>
        <begin position="7"/>
        <end position="61"/>
    </location>
</feature>
<dbReference type="SUPFAM" id="SSF51182">
    <property type="entry name" value="RmlC-like cupins"/>
    <property type="match status" value="1"/>
</dbReference>
<dbReference type="InterPro" id="IPR013096">
    <property type="entry name" value="Cupin_2"/>
</dbReference>
<reference evidence="3 4" key="1">
    <citation type="submission" date="2017-07" db="EMBL/GenBank/DDBJ databases">
        <title>Tetzosporium hominis gen.nov. sp.nov.</title>
        <authorList>
            <person name="Tetz G."/>
            <person name="Tetz V."/>
        </authorList>
    </citation>
    <scope>NUCLEOTIDE SEQUENCE [LARGE SCALE GENOMIC DNA]</scope>
    <source>
        <strain evidence="3 4">VT-49</strain>
    </source>
</reference>
<dbReference type="PANTHER" id="PTHR46797:SF1">
    <property type="entry name" value="METHYLPHOSPHONATE SYNTHASE"/>
    <property type="match status" value="1"/>
</dbReference>
<protein>
    <submittedName>
        <fullName evidence="3">DNA-binding protein</fullName>
    </submittedName>
</protein>
<dbReference type="Pfam" id="PF07883">
    <property type="entry name" value="Cupin_2"/>
    <property type="match status" value="1"/>
</dbReference>
<dbReference type="CDD" id="cd00093">
    <property type="entry name" value="HTH_XRE"/>
    <property type="match status" value="1"/>
</dbReference>
<dbReference type="InterPro" id="IPR014710">
    <property type="entry name" value="RmlC-like_jellyroll"/>
</dbReference>
<dbReference type="PANTHER" id="PTHR46797">
    <property type="entry name" value="HTH-TYPE TRANSCRIPTIONAL REGULATOR"/>
    <property type="match status" value="1"/>
</dbReference>
<keyword evidence="1 3" id="KW-0238">DNA-binding</keyword>
<gene>
    <name evidence="3" type="ORF">CF394_06330</name>
</gene>
<dbReference type="Proteomes" id="UP000217065">
    <property type="component" value="Unassembled WGS sequence"/>
</dbReference>
<dbReference type="Gene3D" id="2.60.120.10">
    <property type="entry name" value="Jelly Rolls"/>
    <property type="match status" value="1"/>
</dbReference>
<name>A0A264W4K6_9BACL</name>
<dbReference type="InterPro" id="IPR010982">
    <property type="entry name" value="Lambda_DNA-bd_dom_sf"/>
</dbReference>
<dbReference type="SUPFAM" id="SSF47413">
    <property type="entry name" value="lambda repressor-like DNA-binding domains"/>
    <property type="match status" value="1"/>
</dbReference>
<proteinExistence type="predicted"/>
<evidence type="ECO:0000256" key="1">
    <source>
        <dbReference type="ARBA" id="ARBA00023125"/>
    </source>
</evidence>
<dbReference type="GO" id="GO:0003677">
    <property type="term" value="F:DNA binding"/>
    <property type="evidence" value="ECO:0007669"/>
    <property type="project" value="UniProtKB-KW"/>
</dbReference>
<dbReference type="EMBL" id="NOKQ01000196">
    <property type="protein sequence ID" value="OZS78510.1"/>
    <property type="molecule type" value="Genomic_DNA"/>
</dbReference>